<dbReference type="Gene3D" id="3.10.20.90">
    <property type="entry name" value="Phosphatidylinositol 3-kinase Catalytic Subunit, Chain A, domain 1"/>
    <property type="match status" value="1"/>
</dbReference>
<dbReference type="PANTHER" id="PTHR23322">
    <property type="entry name" value="FAS-ASSOCIATED PROTEIN"/>
    <property type="match status" value="1"/>
</dbReference>
<accession>A0A0X8HUD2</accession>
<gene>
    <name evidence="3" type="ORF">AW171_hschr63605</name>
</gene>
<dbReference type="AlphaFoldDB" id="A0A0X8HUD2"/>
<keyword evidence="1" id="KW-0175">Coiled coil</keyword>
<dbReference type="GO" id="GO:0036503">
    <property type="term" value="P:ERAD pathway"/>
    <property type="evidence" value="ECO:0007669"/>
    <property type="project" value="TreeGrafter"/>
</dbReference>
<dbReference type="PANTHER" id="PTHR23322:SF1">
    <property type="entry name" value="FAS-ASSOCIATED FACTOR 2"/>
    <property type="match status" value="1"/>
</dbReference>
<name>A0A0X8HUD2_9SACH</name>
<evidence type="ECO:0000313" key="4">
    <source>
        <dbReference type="Proteomes" id="UP000243052"/>
    </source>
</evidence>
<dbReference type="GeneID" id="28724940"/>
<dbReference type="EMBL" id="CP014246">
    <property type="protein sequence ID" value="AMD21642.1"/>
    <property type="molecule type" value="Genomic_DNA"/>
</dbReference>
<keyword evidence="4" id="KW-1185">Reference proteome</keyword>
<sequence>MPVIRSGNQEFHLQHSEEEKLNQFQAVTTFPDDELPLIITLLQNHSWNLEPALSRYFDGDWKDNLSSQRIPSRDEHSSFTHISRGLGSQSSMAFMANDQSFVPSLPVVTALPQNYKEKFQLVGLQPDKSKFNSNPILLILMLLPSFLVKLGINICTFLWQVITFGYGAGLSSGSQKVSIFPTKFVGPERSVEDEITAILGDESQELLRLKTNSSYNAALKDCESKFKFLLIIILGDLTGETTDLNSQRFVKNILAERSTLEFLNEKKDELTIYLGTVYDKESWSVGKHMGVKYTPECYLVANVLNSNSSASSSSLTSTPKMSVVGDIRIQSLKRFQRSLKFHMDKYTPELVVSRTEREELELERKIKQLQDEAYEESLRQDQIKEEKRRLEQEEIKLAKILREQVKYNAKAHNTLRHLFWLKASLLNLVEKPQKNENKAATTSEKPAILQIRTSDGKRMVKTFPGSTPLRDLYVDIGCHLFLGEFSEDPTVLLKRLTDKLLAAASNNELLCFKSNSDQDLSTIESIKLLLTEEYSKWDNSGRDDQEQCESFIDFELVSSFPRYKIPLDNTLKIEGVSQIWPNGSLLVEYVDEEEEEDDSADDSTA</sequence>
<dbReference type="PROSITE" id="PS50033">
    <property type="entry name" value="UBX"/>
    <property type="match status" value="1"/>
</dbReference>
<dbReference type="GO" id="GO:0043130">
    <property type="term" value="F:ubiquitin binding"/>
    <property type="evidence" value="ECO:0007669"/>
    <property type="project" value="TreeGrafter"/>
</dbReference>
<evidence type="ECO:0000259" key="2">
    <source>
        <dbReference type="PROSITE" id="PS50033"/>
    </source>
</evidence>
<organism evidence="3 4">
    <name type="scientific">Eremothecium sinecaudum</name>
    <dbReference type="NCBI Taxonomy" id="45286"/>
    <lineage>
        <taxon>Eukaryota</taxon>
        <taxon>Fungi</taxon>
        <taxon>Dikarya</taxon>
        <taxon>Ascomycota</taxon>
        <taxon>Saccharomycotina</taxon>
        <taxon>Saccharomycetes</taxon>
        <taxon>Saccharomycetales</taxon>
        <taxon>Saccharomycetaceae</taxon>
        <taxon>Eremothecium</taxon>
    </lineage>
</organism>
<dbReference type="RefSeq" id="XP_017988638.1">
    <property type="nucleotide sequence ID" value="XM_018133236.1"/>
</dbReference>
<protein>
    <submittedName>
        <fullName evidence="3">HFL214Wp</fullName>
    </submittedName>
</protein>
<evidence type="ECO:0000313" key="3">
    <source>
        <dbReference type="EMBL" id="AMD21642.1"/>
    </source>
</evidence>
<evidence type="ECO:0000256" key="1">
    <source>
        <dbReference type="SAM" id="Coils"/>
    </source>
</evidence>
<dbReference type="Proteomes" id="UP000243052">
    <property type="component" value="Chromosome vi"/>
</dbReference>
<dbReference type="SMART" id="SM00166">
    <property type="entry name" value="UBX"/>
    <property type="match status" value="1"/>
</dbReference>
<dbReference type="Gene3D" id="1.10.8.10">
    <property type="entry name" value="DNA helicase RuvA subunit, C-terminal domain"/>
    <property type="match status" value="1"/>
</dbReference>
<dbReference type="InterPro" id="IPR029071">
    <property type="entry name" value="Ubiquitin-like_domsf"/>
</dbReference>
<feature type="domain" description="UBX" evidence="2">
    <location>
        <begin position="442"/>
        <end position="473"/>
    </location>
</feature>
<dbReference type="Pfam" id="PF14555">
    <property type="entry name" value="UBA_4"/>
    <property type="match status" value="1"/>
</dbReference>
<feature type="coiled-coil region" evidence="1">
    <location>
        <begin position="352"/>
        <end position="410"/>
    </location>
</feature>
<proteinExistence type="predicted"/>
<dbReference type="SUPFAM" id="SSF54236">
    <property type="entry name" value="Ubiquitin-like"/>
    <property type="match status" value="1"/>
</dbReference>
<dbReference type="STRING" id="45286.A0A0X8HUD2"/>
<dbReference type="InterPro" id="IPR001012">
    <property type="entry name" value="UBX_dom"/>
</dbReference>
<dbReference type="GO" id="GO:0005783">
    <property type="term" value="C:endoplasmic reticulum"/>
    <property type="evidence" value="ECO:0007669"/>
    <property type="project" value="TreeGrafter"/>
</dbReference>
<dbReference type="OrthoDB" id="1026733at2759"/>
<dbReference type="InterPro" id="IPR050730">
    <property type="entry name" value="UBX_domain-protein"/>
</dbReference>
<dbReference type="CDD" id="cd14273">
    <property type="entry name" value="UBA_TAP-C_like"/>
    <property type="match status" value="1"/>
</dbReference>
<reference evidence="3 4" key="1">
    <citation type="submission" date="2016-01" db="EMBL/GenBank/DDBJ databases">
        <title>Genome sequence of the yeast Holleya sinecauda.</title>
        <authorList>
            <person name="Dietrich F.S."/>
        </authorList>
    </citation>
    <scope>NUCLEOTIDE SEQUENCE [LARGE SCALE GENOMIC DNA]</scope>
    <source>
        <strain evidence="3 4">ATCC 58844</strain>
    </source>
</reference>